<dbReference type="InterPro" id="IPR020845">
    <property type="entry name" value="AMP-binding_CS"/>
</dbReference>
<protein>
    <recommendedName>
        <fullName evidence="1">AMP-dependent synthetase/ligase domain-containing protein</fullName>
    </recommendedName>
</protein>
<dbReference type="PROSITE" id="PS00455">
    <property type="entry name" value="AMP_BINDING"/>
    <property type="match status" value="1"/>
</dbReference>
<dbReference type="PANTHER" id="PTHR43767">
    <property type="entry name" value="LONG-CHAIN-FATTY-ACID--COA LIGASE"/>
    <property type="match status" value="1"/>
</dbReference>
<dbReference type="Pfam" id="PF00501">
    <property type="entry name" value="AMP-binding"/>
    <property type="match status" value="1"/>
</dbReference>
<organism evidence="2 3">
    <name type="scientific">Sulfobacillus acidophilus</name>
    <dbReference type="NCBI Taxonomy" id="53633"/>
    <lineage>
        <taxon>Bacteria</taxon>
        <taxon>Bacillati</taxon>
        <taxon>Bacillota</taxon>
        <taxon>Clostridia</taxon>
        <taxon>Eubacteriales</taxon>
        <taxon>Clostridiales Family XVII. Incertae Sedis</taxon>
        <taxon>Sulfobacillus</taxon>
    </lineage>
</organism>
<feature type="domain" description="AMP-dependent synthetase/ligase" evidence="1">
    <location>
        <begin position="7"/>
        <end position="368"/>
    </location>
</feature>
<dbReference type="InterPro" id="IPR000873">
    <property type="entry name" value="AMP-dep_synth/lig_dom"/>
</dbReference>
<accession>A0A2T2WHE6</accession>
<proteinExistence type="predicted"/>
<evidence type="ECO:0000259" key="1">
    <source>
        <dbReference type="Pfam" id="PF00501"/>
    </source>
</evidence>
<reference evidence="2 3" key="1">
    <citation type="journal article" date="2014" name="BMC Genomics">
        <title>Comparison of environmental and isolate Sulfobacillus genomes reveals diverse carbon, sulfur, nitrogen, and hydrogen metabolisms.</title>
        <authorList>
            <person name="Justice N.B."/>
            <person name="Norman A."/>
            <person name="Brown C.T."/>
            <person name="Singh A."/>
            <person name="Thomas B.C."/>
            <person name="Banfield J.F."/>
        </authorList>
    </citation>
    <scope>NUCLEOTIDE SEQUENCE [LARGE SCALE GENOMIC DNA]</scope>
    <source>
        <strain evidence="2">AMDSBA3</strain>
    </source>
</reference>
<dbReference type="InterPro" id="IPR050237">
    <property type="entry name" value="ATP-dep_AMP-bd_enzyme"/>
</dbReference>
<dbReference type="AlphaFoldDB" id="A0A2T2WHE6"/>
<name>A0A2T2WHE6_9FIRM</name>
<gene>
    <name evidence="2" type="ORF">C7B45_10045</name>
</gene>
<dbReference type="Proteomes" id="UP000241848">
    <property type="component" value="Unassembled WGS sequence"/>
</dbReference>
<dbReference type="EMBL" id="PXYV01000030">
    <property type="protein sequence ID" value="PSR21649.1"/>
    <property type="molecule type" value="Genomic_DNA"/>
</dbReference>
<dbReference type="Gene3D" id="2.30.38.10">
    <property type="entry name" value="Luciferase, Domain 3"/>
    <property type="match status" value="1"/>
</dbReference>
<sequence length="454" mass="50422">MSVQWAFQAACDRTPKRLAVVQDAVQWSYHELFERALALAGALQQAGLKPGDRILVGLHNTAEHVALFMATQVAGLVYVPINFRAHPSSVRYFWEYVGTSLAVMEPNLRQDLLRVDPLWAQVDTQGRLWMGDRQLWEYTHGVNPAGVVLPNLHPDDLSMILFTSGTTGKPKGIPLTHTNVMARTLGPSLNWDCPHDSGEQVIGLMPLYHTIGLQGCVLYAILQNNTYYPVPQFSPASTLSLIQSAKITHLFGTPTHLYALVTDPAISSYDLFSLRQVLYGGAPMSPHVIERCAQALCPRITYVYGNTETYNALYHREAPRTFEQSVCGVHHRVRVVAIGGGPEDLLPIGQEGELIVDTHSPESFKGYWQLPEKTAECVRSGWYFTGDSCRIEGENVYRVTGRVDDMILSGAENNSTRNGRKCFVGTSRHLRCGCGRRARRTLGSDCQSLRGKPQ</sequence>
<evidence type="ECO:0000313" key="3">
    <source>
        <dbReference type="Proteomes" id="UP000241848"/>
    </source>
</evidence>
<comment type="caution">
    <text evidence="2">The sequence shown here is derived from an EMBL/GenBank/DDBJ whole genome shotgun (WGS) entry which is preliminary data.</text>
</comment>
<dbReference type="SUPFAM" id="SSF56801">
    <property type="entry name" value="Acetyl-CoA synthetase-like"/>
    <property type="match status" value="1"/>
</dbReference>
<dbReference type="Gene3D" id="3.40.50.980">
    <property type="match status" value="2"/>
</dbReference>
<evidence type="ECO:0000313" key="2">
    <source>
        <dbReference type="EMBL" id="PSR21649.1"/>
    </source>
</evidence>
<dbReference type="PANTHER" id="PTHR43767:SF10">
    <property type="entry name" value="SURFACTIN SYNTHASE SUBUNIT 1"/>
    <property type="match status" value="1"/>
</dbReference>